<dbReference type="Proteomes" id="UP001153069">
    <property type="component" value="Unassembled WGS sequence"/>
</dbReference>
<sequence length="178" mass="18402">MDPALLTGLGAASAIFLTAIGSAIATSHAGIFALRGNSWMNFVPVVQAGVLSVYGIIIGCLLCFKLDSGKELSQVEGYRNLSAGLAVGLACWASGYGMMSFLQQINDGKAGVGDSKPGDGSSRTVSSDAAPEREPLLPPPQTGGQASPLFFKKFVLVMIFLESVGLYGLIVALFLVGK</sequence>
<dbReference type="EMBL" id="CAICTM010000800">
    <property type="protein sequence ID" value="CAB9516705.1"/>
    <property type="molecule type" value="Genomic_DNA"/>
</dbReference>
<keyword evidence="2" id="KW-0813">Transport</keyword>
<feature type="transmembrane region" description="Helical" evidence="5">
    <location>
        <begin position="45"/>
        <end position="66"/>
    </location>
</feature>
<keyword evidence="5" id="KW-0472">Membrane</keyword>
<feature type="region of interest" description="Disordered" evidence="4">
    <location>
        <begin position="110"/>
        <end position="141"/>
    </location>
</feature>
<comment type="caution">
    <text evidence="6">The sequence shown here is derived from an EMBL/GenBank/DDBJ whole genome shotgun (WGS) entry which is preliminary data.</text>
</comment>
<evidence type="ECO:0000313" key="6">
    <source>
        <dbReference type="EMBL" id="CAB9516705.1"/>
    </source>
</evidence>
<organism evidence="6 7">
    <name type="scientific">Seminavis robusta</name>
    <dbReference type="NCBI Taxonomy" id="568900"/>
    <lineage>
        <taxon>Eukaryota</taxon>
        <taxon>Sar</taxon>
        <taxon>Stramenopiles</taxon>
        <taxon>Ochrophyta</taxon>
        <taxon>Bacillariophyta</taxon>
        <taxon>Bacillariophyceae</taxon>
        <taxon>Bacillariophycidae</taxon>
        <taxon>Naviculales</taxon>
        <taxon>Naviculaceae</taxon>
        <taxon>Seminavis</taxon>
    </lineage>
</organism>
<evidence type="ECO:0000313" key="7">
    <source>
        <dbReference type="Proteomes" id="UP001153069"/>
    </source>
</evidence>
<evidence type="ECO:0000256" key="5">
    <source>
        <dbReference type="SAM" id="Phobius"/>
    </source>
</evidence>
<evidence type="ECO:0000256" key="2">
    <source>
        <dbReference type="ARBA" id="ARBA00022448"/>
    </source>
</evidence>
<dbReference type="InterPro" id="IPR035921">
    <property type="entry name" value="F/V-ATP_Csub_sf"/>
</dbReference>
<dbReference type="AlphaFoldDB" id="A0A9N8EA88"/>
<dbReference type="PANTHER" id="PTHR10263">
    <property type="entry name" value="V-TYPE PROTON ATPASE PROTEOLIPID SUBUNIT"/>
    <property type="match status" value="1"/>
</dbReference>
<evidence type="ECO:0000256" key="4">
    <source>
        <dbReference type="SAM" id="MobiDB-lite"/>
    </source>
</evidence>
<feature type="transmembrane region" description="Helical" evidence="5">
    <location>
        <begin position="78"/>
        <end position="99"/>
    </location>
</feature>
<reference evidence="6" key="1">
    <citation type="submission" date="2020-06" db="EMBL/GenBank/DDBJ databases">
        <authorList>
            <consortium name="Plant Systems Biology data submission"/>
        </authorList>
    </citation>
    <scope>NUCLEOTIDE SEQUENCE</scope>
    <source>
        <strain evidence="6">D6</strain>
    </source>
</reference>
<comment type="similarity">
    <text evidence="1">Belongs to the V-ATPase proteolipid subunit family.</text>
</comment>
<evidence type="ECO:0000256" key="3">
    <source>
        <dbReference type="ARBA" id="ARBA00023065"/>
    </source>
</evidence>
<keyword evidence="5" id="KW-0812">Transmembrane</keyword>
<proteinExistence type="inferred from homology"/>
<keyword evidence="3" id="KW-0406">Ion transport</keyword>
<dbReference type="Gene3D" id="1.20.120.610">
    <property type="entry name" value="lithium bound rotor ring of v- atpase"/>
    <property type="match status" value="2"/>
</dbReference>
<protein>
    <submittedName>
        <fullName evidence="6">16 kDa proteolipid subunit 2</fullName>
    </submittedName>
</protein>
<evidence type="ECO:0000256" key="1">
    <source>
        <dbReference type="ARBA" id="ARBA00007296"/>
    </source>
</evidence>
<name>A0A9N8EA88_9STRA</name>
<gene>
    <name evidence="6" type="ORF">SEMRO_801_G204480.1</name>
</gene>
<dbReference type="OrthoDB" id="46165at2759"/>
<keyword evidence="5" id="KW-1133">Transmembrane helix</keyword>
<accession>A0A9N8EA88</accession>
<feature type="transmembrane region" description="Helical" evidence="5">
    <location>
        <begin position="154"/>
        <end position="176"/>
    </location>
</feature>
<dbReference type="GO" id="GO:0006811">
    <property type="term" value="P:monoatomic ion transport"/>
    <property type="evidence" value="ECO:0007669"/>
    <property type="project" value="UniProtKB-KW"/>
</dbReference>
<keyword evidence="7" id="KW-1185">Reference proteome</keyword>